<sequence length="304" mass="34567">MLQTGHILLVEDEALTSTIIRELLEAQGARVTICSDGETAWEHLDANPSGYDVVLLDRIMPKLNGMELLRRIKQDTRLAHIPVILETVQSDHESVREGLQQGAYYYLTKPWQAQVLLAVVKTALQQCLEMRNLVERVRCAERPLSLMQSGVFAFRDLEEGRLLANHLAHACPEPERVIMGLQELFVNAVEHGNLEISYQEKGNLLLSGEWEKEIKRRLRLPELRDRMVEVRFERGPISLQFTIRDQGCGFDWRQYLDFAPERAFDLHGRGIAMAGKFSFDGLDYQGNGNIVTAVIVARSERADG</sequence>
<dbReference type="PROSITE" id="PS50110">
    <property type="entry name" value="RESPONSE_REGULATORY"/>
    <property type="match status" value="1"/>
</dbReference>
<dbReference type="SUPFAM" id="SSF52172">
    <property type="entry name" value="CheY-like"/>
    <property type="match status" value="1"/>
</dbReference>
<evidence type="ECO:0000256" key="2">
    <source>
        <dbReference type="PROSITE-ProRule" id="PRU00169"/>
    </source>
</evidence>
<dbReference type="PANTHER" id="PTHR44591:SF3">
    <property type="entry name" value="RESPONSE REGULATORY DOMAIN-CONTAINING PROTEIN"/>
    <property type="match status" value="1"/>
</dbReference>
<dbReference type="CDD" id="cd00156">
    <property type="entry name" value="REC"/>
    <property type="match status" value="1"/>
</dbReference>
<name>A0ABQ0C7V4_9PROT</name>
<dbReference type="InterPro" id="IPR001789">
    <property type="entry name" value="Sig_transdc_resp-reg_receiver"/>
</dbReference>
<accession>A0ABQ0C7V4</accession>
<organism evidence="4 5">
    <name type="scientific">Candidatus Magnetaquiglobus chichijimensis</name>
    <dbReference type="NCBI Taxonomy" id="3141448"/>
    <lineage>
        <taxon>Bacteria</taxon>
        <taxon>Pseudomonadati</taxon>
        <taxon>Pseudomonadota</taxon>
        <taxon>Magnetococcia</taxon>
        <taxon>Magnetococcales</taxon>
        <taxon>Candidatus Magnetaquicoccaceae</taxon>
        <taxon>Candidatus Magnetaquiglobus</taxon>
    </lineage>
</organism>
<comment type="caution">
    <text evidence="4">The sequence shown here is derived from an EMBL/GenBank/DDBJ whole genome shotgun (WGS) entry which is preliminary data.</text>
</comment>
<dbReference type="InterPro" id="IPR036890">
    <property type="entry name" value="HATPase_C_sf"/>
</dbReference>
<protein>
    <submittedName>
        <fullName evidence="4">Regulator of RpoS</fullName>
    </submittedName>
</protein>
<dbReference type="InterPro" id="IPR050595">
    <property type="entry name" value="Bact_response_regulator"/>
</dbReference>
<keyword evidence="5" id="KW-1185">Reference proteome</keyword>
<evidence type="ECO:0000313" key="5">
    <source>
        <dbReference type="Proteomes" id="UP001628193"/>
    </source>
</evidence>
<feature type="modified residue" description="4-aspartylphosphate" evidence="2">
    <location>
        <position position="57"/>
    </location>
</feature>
<gene>
    <name evidence="4" type="primary">rssB_5</name>
    <name evidence="4" type="ORF">SIID45300_01285</name>
</gene>
<evidence type="ECO:0000256" key="1">
    <source>
        <dbReference type="ARBA" id="ARBA00022553"/>
    </source>
</evidence>
<dbReference type="Pfam" id="PF00072">
    <property type="entry name" value="Response_reg"/>
    <property type="match status" value="1"/>
</dbReference>
<dbReference type="EMBL" id="BAAFGK010000004">
    <property type="protein sequence ID" value="GAB0056967.1"/>
    <property type="molecule type" value="Genomic_DNA"/>
</dbReference>
<dbReference type="Gene3D" id="3.40.50.2300">
    <property type="match status" value="1"/>
</dbReference>
<keyword evidence="1 2" id="KW-0597">Phosphoprotein</keyword>
<feature type="domain" description="Response regulatory" evidence="3">
    <location>
        <begin position="6"/>
        <end position="124"/>
    </location>
</feature>
<dbReference type="RefSeq" id="WP_420904680.1">
    <property type="nucleotide sequence ID" value="NZ_BAAFGK010000004.1"/>
</dbReference>
<dbReference type="PANTHER" id="PTHR44591">
    <property type="entry name" value="STRESS RESPONSE REGULATOR PROTEIN 1"/>
    <property type="match status" value="1"/>
</dbReference>
<evidence type="ECO:0000259" key="3">
    <source>
        <dbReference type="PROSITE" id="PS50110"/>
    </source>
</evidence>
<dbReference type="InterPro" id="IPR011006">
    <property type="entry name" value="CheY-like_superfamily"/>
</dbReference>
<dbReference type="CDD" id="cd16936">
    <property type="entry name" value="HATPase_RsbW-like"/>
    <property type="match status" value="1"/>
</dbReference>
<proteinExistence type="predicted"/>
<reference evidence="4 5" key="1">
    <citation type="submission" date="2024-09" db="EMBL/GenBank/DDBJ databases">
        <title>Draft genome sequence of Candidatus Magnetaquicoccaceae bacterium FCR-1.</title>
        <authorList>
            <person name="Shimoshige H."/>
            <person name="Shimamura S."/>
            <person name="Taoka A."/>
            <person name="Kobayashi H."/>
            <person name="Maekawa T."/>
        </authorList>
    </citation>
    <scope>NUCLEOTIDE SEQUENCE [LARGE SCALE GENOMIC DNA]</scope>
    <source>
        <strain evidence="4 5">FCR-1</strain>
    </source>
</reference>
<dbReference type="SMART" id="SM00448">
    <property type="entry name" value="REC"/>
    <property type="match status" value="1"/>
</dbReference>
<dbReference type="Gene3D" id="3.30.565.10">
    <property type="entry name" value="Histidine kinase-like ATPase, C-terminal domain"/>
    <property type="match status" value="1"/>
</dbReference>
<dbReference type="Proteomes" id="UP001628193">
    <property type="component" value="Unassembled WGS sequence"/>
</dbReference>
<evidence type="ECO:0000313" key="4">
    <source>
        <dbReference type="EMBL" id="GAB0056967.1"/>
    </source>
</evidence>